<dbReference type="SUPFAM" id="SSF111331">
    <property type="entry name" value="NAD kinase/diacylglycerol kinase-like"/>
    <property type="match status" value="1"/>
</dbReference>
<accession>A0A9X3CJH6</accession>
<dbReference type="NCBIfam" id="NF009602">
    <property type="entry name" value="PRK13054.1"/>
    <property type="match status" value="1"/>
</dbReference>
<keyword evidence="14" id="KW-1185">Reference proteome</keyword>
<evidence type="ECO:0000256" key="2">
    <source>
        <dbReference type="ARBA" id="ARBA00022516"/>
    </source>
</evidence>
<dbReference type="GO" id="GO:0005524">
    <property type="term" value="F:ATP binding"/>
    <property type="evidence" value="ECO:0007669"/>
    <property type="project" value="UniProtKB-KW"/>
</dbReference>
<keyword evidence="11" id="KW-1208">Phospholipid metabolism</keyword>
<evidence type="ECO:0000256" key="9">
    <source>
        <dbReference type="ARBA" id="ARBA00023098"/>
    </source>
</evidence>
<keyword evidence="5" id="KW-0547">Nucleotide-binding</keyword>
<dbReference type="GO" id="GO:0016301">
    <property type="term" value="F:kinase activity"/>
    <property type="evidence" value="ECO:0007669"/>
    <property type="project" value="UniProtKB-KW"/>
</dbReference>
<evidence type="ECO:0000256" key="3">
    <source>
        <dbReference type="ARBA" id="ARBA00022679"/>
    </source>
</evidence>
<dbReference type="GO" id="GO:0005886">
    <property type="term" value="C:plasma membrane"/>
    <property type="evidence" value="ECO:0007669"/>
    <property type="project" value="TreeGrafter"/>
</dbReference>
<dbReference type="AlphaFoldDB" id="A0A9X3CJH6"/>
<keyword evidence="2" id="KW-0444">Lipid biosynthesis</keyword>
<evidence type="ECO:0000256" key="8">
    <source>
        <dbReference type="ARBA" id="ARBA00022842"/>
    </source>
</evidence>
<keyword evidence="3 13" id="KW-0808">Transferase</keyword>
<dbReference type="Gene3D" id="2.60.200.40">
    <property type="match status" value="1"/>
</dbReference>
<dbReference type="PANTHER" id="PTHR12358:SF106">
    <property type="entry name" value="LIPID KINASE YEGS"/>
    <property type="match status" value="1"/>
</dbReference>
<dbReference type="EMBL" id="JAKRRY010000001">
    <property type="protein sequence ID" value="MCW8344471.1"/>
    <property type="molecule type" value="Genomic_DNA"/>
</dbReference>
<evidence type="ECO:0000256" key="11">
    <source>
        <dbReference type="ARBA" id="ARBA00023264"/>
    </source>
</evidence>
<dbReference type="Pfam" id="PF00781">
    <property type="entry name" value="DAGK_cat"/>
    <property type="match status" value="1"/>
</dbReference>
<dbReference type="PANTHER" id="PTHR12358">
    <property type="entry name" value="SPHINGOSINE KINASE"/>
    <property type="match status" value="1"/>
</dbReference>
<dbReference type="InterPro" id="IPR017438">
    <property type="entry name" value="ATP-NAD_kinase_N"/>
</dbReference>
<feature type="domain" description="DAGKc" evidence="12">
    <location>
        <begin position="1"/>
        <end position="129"/>
    </location>
</feature>
<evidence type="ECO:0000256" key="6">
    <source>
        <dbReference type="ARBA" id="ARBA00022777"/>
    </source>
</evidence>
<proteinExistence type="predicted"/>
<dbReference type="GO" id="GO:0046872">
    <property type="term" value="F:metal ion binding"/>
    <property type="evidence" value="ECO:0007669"/>
    <property type="project" value="UniProtKB-KW"/>
</dbReference>
<dbReference type="InterPro" id="IPR005218">
    <property type="entry name" value="Diacylglycerol/lipid_kinase"/>
</dbReference>
<protein>
    <submittedName>
        <fullName evidence="13">Lipid kinase YegS</fullName>
        <ecNumber evidence="13">2.7.1.-</ecNumber>
    </submittedName>
</protein>
<evidence type="ECO:0000259" key="12">
    <source>
        <dbReference type="PROSITE" id="PS50146"/>
    </source>
</evidence>
<dbReference type="NCBIfam" id="TIGR00147">
    <property type="entry name" value="YegS/Rv2252/BmrU family lipid kinase"/>
    <property type="match status" value="1"/>
</dbReference>
<reference evidence="13" key="1">
    <citation type="submission" date="2022-02" db="EMBL/GenBank/DDBJ databases">
        <title>Vibrio sp. nov, a new bacterium isolated from seawater.</title>
        <authorList>
            <person name="Yuan Y."/>
        </authorList>
    </citation>
    <scope>NUCLEOTIDE SEQUENCE</scope>
    <source>
        <strain evidence="13">ZSDZ65</strain>
    </source>
</reference>
<dbReference type="SMART" id="SM00046">
    <property type="entry name" value="DAGKc"/>
    <property type="match status" value="1"/>
</dbReference>
<dbReference type="RefSeq" id="WP_265672898.1">
    <property type="nucleotide sequence ID" value="NZ_JAKRRY010000001.1"/>
</dbReference>
<evidence type="ECO:0000256" key="4">
    <source>
        <dbReference type="ARBA" id="ARBA00022723"/>
    </source>
</evidence>
<evidence type="ECO:0000256" key="5">
    <source>
        <dbReference type="ARBA" id="ARBA00022741"/>
    </source>
</evidence>
<evidence type="ECO:0000256" key="7">
    <source>
        <dbReference type="ARBA" id="ARBA00022840"/>
    </source>
</evidence>
<dbReference type="InterPro" id="IPR016064">
    <property type="entry name" value="NAD/diacylglycerol_kinase_sf"/>
</dbReference>
<comment type="cofactor">
    <cofactor evidence="1">
        <name>Mg(2+)</name>
        <dbReference type="ChEBI" id="CHEBI:18420"/>
    </cofactor>
</comment>
<evidence type="ECO:0000256" key="1">
    <source>
        <dbReference type="ARBA" id="ARBA00001946"/>
    </source>
</evidence>
<comment type="caution">
    <text evidence="13">The sequence shown here is derived from an EMBL/GenBank/DDBJ whole genome shotgun (WGS) entry which is preliminary data.</text>
</comment>
<dbReference type="GO" id="GO:0008654">
    <property type="term" value="P:phospholipid biosynthetic process"/>
    <property type="evidence" value="ECO:0007669"/>
    <property type="project" value="UniProtKB-KW"/>
</dbReference>
<dbReference type="Gene3D" id="3.40.50.10330">
    <property type="entry name" value="Probable inorganic polyphosphate/atp-NAD kinase, domain 1"/>
    <property type="match status" value="1"/>
</dbReference>
<keyword evidence="8" id="KW-0460">Magnesium</keyword>
<dbReference type="Proteomes" id="UP001155587">
    <property type="component" value="Unassembled WGS sequence"/>
</dbReference>
<dbReference type="InterPro" id="IPR001206">
    <property type="entry name" value="Diacylglycerol_kinase_cat_dom"/>
</dbReference>
<evidence type="ECO:0000313" key="14">
    <source>
        <dbReference type="Proteomes" id="UP001155587"/>
    </source>
</evidence>
<keyword evidence="7" id="KW-0067">ATP-binding</keyword>
<dbReference type="EC" id="2.7.1.-" evidence="13"/>
<keyword evidence="6 13" id="KW-0418">Kinase</keyword>
<keyword evidence="10" id="KW-0594">Phospholipid biosynthesis</keyword>
<dbReference type="InterPro" id="IPR050187">
    <property type="entry name" value="Lipid_Phosphate_FormReg"/>
</dbReference>
<evidence type="ECO:0000313" key="13">
    <source>
        <dbReference type="EMBL" id="MCW8344471.1"/>
    </source>
</evidence>
<organism evidence="13 14">
    <name type="scientific">Vibrio qingdaonensis</name>
    <dbReference type="NCBI Taxonomy" id="2829491"/>
    <lineage>
        <taxon>Bacteria</taxon>
        <taxon>Pseudomonadati</taxon>
        <taxon>Pseudomonadota</taxon>
        <taxon>Gammaproteobacteria</taxon>
        <taxon>Vibrionales</taxon>
        <taxon>Vibrionaceae</taxon>
        <taxon>Vibrio</taxon>
    </lineage>
</organism>
<sequence>MTIRLLLNGKKAAQDDIRQAVTQLRAEGYGIEVRVTWEAGDINRLVTEAYEQGVQRIIAGGGDGTVNEVVDALLRNKAANIELAILPLGTANDFASACTIPTDNPYDALKLALTGKAFTVDAAQANQRHFINIATAGFGAQVTANTPIPLKNFLGGGAYTLAGLVQAINFQPFQGTVKYDGHTVESHIVIGAVCNGRMAGGGQALAPTAYIDDGYLDVVSLEEFAPSDIPTVLDELMQEDHFSGQFVKRNQVKTIEWESDSIMPTNLDGEPLADTTITFRVLPLAITLVLPTSCPLLFKNRLM</sequence>
<dbReference type="PROSITE" id="PS50146">
    <property type="entry name" value="DAGK"/>
    <property type="match status" value="1"/>
</dbReference>
<evidence type="ECO:0000256" key="10">
    <source>
        <dbReference type="ARBA" id="ARBA00023209"/>
    </source>
</evidence>
<name>A0A9X3CJH6_9VIBR</name>
<keyword evidence="4" id="KW-0479">Metal-binding</keyword>
<keyword evidence="9" id="KW-0443">Lipid metabolism</keyword>
<dbReference type="InterPro" id="IPR045540">
    <property type="entry name" value="YegS/DAGK_C"/>
</dbReference>
<gene>
    <name evidence="13" type="primary">yegS</name>
    <name evidence="13" type="ORF">MD535_00325</name>
</gene>
<dbReference type="Pfam" id="PF19279">
    <property type="entry name" value="YegS_C"/>
    <property type="match status" value="1"/>
</dbReference>